<dbReference type="InterPro" id="IPR011047">
    <property type="entry name" value="Quinoprotein_ADH-like_sf"/>
</dbReference>
<evidence type="ECO:0000256" key="3">
    <source>
        <dbReference type="ARBA" id="ARBA00022694"/>
    </source>
</evidence>
<dbReference type="GO" id="GO:0005634">
    <property type="term" value="C:nucleus"/>
    <property type="evidence" value="ECO:0007669"/>
    <property type="project" value="UniProtKB-SubCell"/>
</dbReference>
<evidence type="ECO:0000313" key="10">
    <source>
        <dbReference type="Proteomes" id="UP001174691"/>
    </source>
</evidence>
<dbReference type="Gene3D" id="2.130.10.10">
    <property type="entry name" value="YVTN repeat-like/Quinoprotein amine dehydrogenase"/>
    <property type="match status" value="2"/>
</dbReference>
<evidence type="ECO:0000256" key="7">
    <source>
        <dbReference type="PROSITE-ProRule" id="PRU00221"/>
    </source>
</evidence>
<comment type="function">
    <text evidence="6">Required for the formation of N(7)-methylguanine at position 46 (m7G46) in tRNA. In the complex, it is required to stabilize and induce conformational changes of the catalytic subunit.</text>
</comment>
<dbReference type="HAMAP" id="MF_03056">
    <property type="entry name" value="TRM82"/>
    <property type="match status" value="1"/>
</dbReference>
<feature type="compositionally biased region" description="Basic and acidic residues" evidence="8">
    <location>
        <begin position="165"/>
        <end position="178"/>
    </location>
</feature>
<keyword evidence="2 6" id="KW-0853">WD repeat</keyword>
<feature type="compositionally biased region" description="Basic and acidic residues" evidence="8">
    <location>
        <begin position="138"/>
        <end position="155"/>
    </location>
</feature>
<dbReference type="InterPro" id="IPR001680">
    <property type="entry name" value="WD40_rpt"/>
</dbReference>
<dbReference type="InterPro" id="IPR028884">
    <property type="entry name" value="Trm82"/>
</dbReference>
<dbReference type="Proteomes" id="UP001174691">
    <property type="component" value="Unassembled WGS sequence"/>
</dbReference>
<evidence type="ECO:0000256" key="1">
    <source>
        <dbReference type="ARBA" id="ARBA00004123"/>
    </source>
</evidence>
<protein>
    <submittedName>
        <fullName evidence="9">tRNA (Guanine-N(7)-)-methyltransferase non-catalytic subunit TRM82</fullName>
    </submittedName>
</protein>
<comment type="caution">
    <text evidence="9">The sequence shown here is derived from an EMBL/GenBank/DDBJ whole genome shotgun (WGS) entry which is preliminary data.</text>
</comment>
<keyword evidence="5 6" id="KW-0539">Nucleus</keyword>
<dbReference type="PROSITE" id="PS50082">
    <property type="entry name" value="WD_REPEATS_2"/>
    <property type="match status" value="1"/>
</dbReference>
<organism evidence="9 10">
    <name type="scientific">Coniochaeta hoffmannii</name>
    <dbReference type="NCBI Taxonomy" id="91930"/>
    <lineage>
        <taxon>Eukaryota</taxon>
        <taxon>Fungi</taxon>
        <taxon>Dikarya</taxon>
        <taxon>Ascomycota</taxon>
        <taxon>Pezizomycotina</taxon>
        <taxon>Sordariomycetes</taxon>
        <taxon>Sordariomycetidae</taxon>
        <taxon>Coniochaetales</taxon>
        <taxon>Coniochaetaceae</taxon>
        <taxon>Coniochaeta</taxon>
    </lineage>
</organism>
<name>A0AA38VDJ5_9PEZI</name>
<dbReference type="GO" id="GO:0005829">
    <property type="term" value="C:cytosol"/>
    <property type="evidence" value="ECO:0007669"/>
    <property type="project" value="TreeGrafter"/>
</dbReference>
<comment type="similarity">
    <text evidence="6">Belongs to the WD repeat TRM82 family.</text>
</comment>
<proteinExistence type="inferred from homology"/>
<dbReference type="EMBL" id="JANBVN010000225">
    <property type="protein sequence ID" value="KAJ9132128.1"/>
    <property type="molecule type" value="Genomic_DNA"/>
</dbReference>
<feature type="region of interest" description="Disordered" evidence="8">
    <location>
        <begin position="122"/>
        <end position="218"/>
    </location>
</feature>
<evidence type="ECO:0000256" key="5">
    <source>
        <dbReference type="ARBA" id="ARBA00023242"/>
    </source>
</evidence>
<dbReference type="InterPro" id="IPR015943">
    <property type="entry name" value="WD40/YVTN_repeat-like_dom_sf"/>
</dbReference>
<comment type="subcellular location">
    <subcellularLocation>
        <location evidence="1 6">Nucleus</location>
    </subcellularLocation>
</comment>
<keyword evidence="3 6" id="KW-0819">tRNA processing</keyword>
<dbReference type="SMART" id="SM00320">
    <property type="entry name" value="WD40"/>
    <property type="match status" value="2"/>
</dbReference>
<evidence type="ECO:0000256" key="8">
    <source>
        <dbReference type="SAM" id="MobiDB-lite"/>
    </source>
</evidence>
<gene>
    <name evidence="9" type="ORF">NKR19_g9417</name>
</gene>
<evidence type="ECO:0000256" key="2">
    <source>
        <dbReference type="ARBA" id="ARBA00022574"/>
    </source>
</evidence>
<evidence type="ECO:0000256" key="6">
    <source>
        <dbReference type="HAMAP-Rule" id="MF_03056"/>
    </source>
</evidence>
<feature type="compositionally biased region" description="Basic and acidic residues" evidence="8">
    <location>
        <begin position="419"/>
        <end position="428"/>
    </location>
</feature>
<dbReference type="Pfam" id="PF00400">
    <property type="entry name" value="WD40"/>
    <property type="match status" value="1"/>
</dbReference>
<evidence type="ECO:0000256" key="4">
    <source>
        <dbReference type="ARBA" id="ARBA00022737"/>
    </source>
</evidence>
<sequence length="736" mass="81820">MADDDGIREDISDAEVENDPNTIYALGKEKEQNERFQNTFQLKQYPPGHIRYNAKEDYVEVREQPPVSIKTGFQCIASSGNILFAANGPDIHSFDILEKTHLSTWKWPKKKNFPEIPKALTTIHDPNLPGSAQNGGTKQKENVGEADAVEERVETVRPAAKRRKLDSEKHESIPGHESDGEEADGNGTNADLTKGATSDDEVDKLGPFPPRPPHPELWHSRVVEKKEDGEPVKPEPLVNNGEGIDVDSVKYEASSTRPPDWKPEGWIANDLENWRRPEFRPERRLEWKHQPSTTTPDIPMVHCMSVTSDGRHLVAATGSDKTIWVFENDGRGKLTLLSQRTMPKRPNAIAFANKDRTLLCADKFGDVYALPLIERKDVPLRTTPALLSRSATPASAKPFYSQANEKTVHSKRNLAALENQKRQREKEGSSTPNNGVNPKKDPTGDFYHKLILGHVSMLTDIAVGRVQAVDPKSGKTLRKEVIITADRDEHIRVSRGMPQSHTIDKFLLGHKEFVSRIHVPERYPDILISGGGDSYIYVWDFVKGQLLSKQDMRSALVSKLDIDIDGDPPLAVSGITSYYDPAVGQTRVFVICENIPKIFTFHLGDQEAPSAGPVIAQPKSAGRIILAANPLSITTFSTDTFQGIIVTYDPHAAGTTFYPGSHCPFIQIISPTGLSTPPQISELPVPDACSEEIAFTFRGDWERALYTVEPLRKNCFDRDISMKDNRGNWGAKTSTG</sequence>
<dbReference type="AlphaFoldDB" id="A0AA38VDJ5"/>
<comment type="pathway">
    <text evidence="6">tRNA modification; N(7)-methylguanine-tRNA biosynthesis.</text>
</comment>
<feature type="region of interest" description="Disordered" evidence="8">
    <location>
        <begin position="389"/>
        <end position="442"/>
    </location>
</feature>
<dbReference type="GO" id="GO:0106004">
    <property type="term" value="P:tRNA (guanine-N7)-methylation"/>
    <property type="evidence" value="ECO:0007669"/>
    <property type="project" value="UniProtKB-UniRule"/>
</dbReference>
<dbReference type="PANTHER" id="PTHR16288:SF0">
    <property type="entry name" value="TRNA (GUANINE-N(7)-)-METHYLTRANSFERASE NON-CATALYTIC SUBUNIT WDR4"/>
    <property type="match status" value="1"/>
</dbReference>
<keyword evidence="4 6" id="KW-0677">Repeat</keyword>
<accession>A0AA38VDJ5</accession>
<reference evidence="9" key="1">
    <citation type="submission" date="2022-07" db="EMBL/GenBank/DDBJ databases">
        <title>Fungi with potential for degradation of polypropylene.</title>
        <authorList>
            <person name="Gostincar C."/>
        </authorList>
    </citation>
    <scope>NUCLEOTIDE SEQUENCE</scope>
    <source>
        <strain evidence="9">EXF-13287</strain>
    </source>
</reference>
<keyword evidence="10" id="KW-1185">Reference proteome</keyword>
<dbReference type="PANTHER" id="PTHR16288">
    <property type="entry name" value="WD40 REPEAT PROTEIN 4"/>
    <property type="match status" value="1"/>
</dbReference>
<dbReference type="GO" id="GO:0043527">
    <property type="term" value="C:tRNA methyltransferase complex"/>
    <property type="evidence" value="ECO:0007669"/>
    <property type="project" value="TreeGrafter"/>
</dbReference>
<dbReference type="SUPFAM" id="SSF50998">
    <property type="entry name" value="Quinoprotein alcohol dehydrogenase-like"/>
    <property type="match status" value="1"/>
</dbReference>
<feature type="repeat" description="WD" evidence="7">
    <location>
        <begin position="507"/>
        <end position="549"/>
    </location>
</feature>
<evidence type="ECO:0000313" key="9">
    <source>
        <dbReference type="EMBL" id="KAJ9132128.1"/>
    </source>
</evidence>